<feature type="transmembrane region" description="Helical" evidence="7">
    <location>
        <begin position="614"/>
        <end position="635"/>
    </location>
</feature>
<feature type="transmembrane region" description="Helical" evidence="7">
    <location>
        <begin position="396"/>
        <end position="418"/>
    </location>
</feature>
<feature type="domain" description="Cationic amino acid transporter C-terminal" evidence="8">
    <location>
        <begin position="672"/>
        <end position="722"/>
    </location>
</feature>
<protein>
    <recommendedName>
        <fullName evidence="8">Cationic amino acid transporter C-terminal domain-containing protein</fullName>
    </recommendedName>
</protein>
<feature type="transmembrane region" description="Helical" evidence="7">
    <location>
        <begin position="181"/>
        <end position="204"/>
    </location>
</feature>
<feature type="transmembrane region" description="Helical" evidence="7">
    <location>
        <begin position="303"/>
        <end position="326"/>
    </location>
</feature>
<evidence type="ECO:0000256" key="5">
    <source>
        <dbReference type="ARBA" id="ARBA00023136"/>
    </source>
</evidence>
<evidence type="ECO:0000259" key="8">
    <source>
        <dbReference type="Pfam" id="PF13906"/>
    </source>
</evidence>
<feature type="transmembrane region" description="Helical" evidence="7">
    <location>
        <begin position="699"/>
        <end position="717"/>
    </location>
</feature>
<evidence type="ECO:0000256" key="3">
    <source>
        <dbReference type="ARBA" id="ARBA00022692"/>
    </source>
</evidence>
<dbReference type="InterPro" id="IPR029485">
    <property type="entry name" value="CAT_C"/>
</dbReference>
<proteinExistence type="predicted"/>
<feature type="transmembrane region" description="Helical" evidence="7">
    <location>
        <begin position="365"/>
        <end position="384"/>
    </location>
</feature>
<evidence type="ECO:0000256" key="2">
    <source>
        <dbReference type="ARBA" id="ARBA00022448"/>
    </source>
</evidence>
<dbReference type="GO" id="GO:0015171">
    <property type="term" value="F:amino acid transmembrane transporter activity"/>
    <property type="evidence" value="ECO:0007669"/>
    <property type="project" value="TreeGrafter"/>
</dbReference>
<evidence type="ECO:0000256" key="6">
    <source>
        <dbReference type="SAM" id="MobiDB-lite"/>
    </source>
</evidence>
<dbReference type="Pfam" id="PF13906">
    <property type="entry name" value="AA_permease_C"/>
    <property type="match status" value="1"/>
</dbReference>
<sequence length="744" mass="83198">MGDNMEYDAPGGTLHEDPFADGSGIDSTDDQAVSVITKEVLLTLANTTTQFFSNLTTTEASLIPQEFAMNPWRVGFLVAKAVAVLLLFTLVLASRRDFIKTFGCVLLLPLLADVGFDIYLEIAANIHKMIGVFPSDFSYYWGPAVSEPLYHTQSKEISIFSHLIVHYTGYRMFTELPWTSIVLFLIENFIFWSLLTSTILLFHFARKAISRPEDIKYTPTFWPFIQSQSIPFLLVALTAVFTLSDLPSWIFLAVSIVIRFFAVGLALIIVYQFFTSFFYYCQRRDDYVIASPHSLIRYARSRLFWIQIFALFAHSMSAPFVGWSAISLAEEAIAVFSTYKIDSNLILWIHRLFTMHLHLLTLRPLILSIICIVIIFVIAAAFSYADFSMWHDHRGFMPYGVSGILSGAGSCFFAFIGFDGLATAGEEAKKPGRAIPLATFYCMAIVTVAYILMSGSLALMVPYDKVDITAAYASAFQSHGATIARYAVSLGAICGMTTTLFGATFCLPRCVYAMAQDGLIFKWLSNVHARTQVPVNAIIVFGTLTGIMAFLVDVATLVDFLSLGTLMAYSIVAASLIVLRYRREPEEDKNETKAFRFRFLGSSNLSKISVQTGVNIALAIMVTGFVVISICFTTNLREHFIARPLVALSAFMSGKAFLWISAYRQNEAEVAFKVRFVPFIPSLSLFMNILMMINLPILAWFRFAVWMTIGMLIYLFYGMKHSVEENSATIVDSIQMTPTTKEST</sequence>
<dbReference type="Pfam" id="PF13520">
    <property type="entry name" value="AA_permease_2"/>
    <property type="match status" value="1"/>
</dbReference>
<feature type="transmembrane region" description="Helical" evidence="7">
    <location>
        <begin position="332"/>
        <end position="353"/>
    </location>
</feature>
<feature type="transmembrane region" description="Helical" evidence="7">
    <location>
        <begin position="558"/>
        <end position="579"/>
    </location>
</feature>
<reference evidence="10" key="1">
    <citation type="submission" date="2024-02" db="UniProtKB">
        <authorList>
            <consortium name="WormBaseParasite"/>
        </authorList>
    </citation>
    <scope>IDENTIFICATION</scope>
</reference>
<keyword evidence="2" id="KW-0813">Transport</keyword>
<dbReference type="Gene3D" id="1.20.1740.10">
    <property type="entry name" value="Amino acid/polyamine transporter I"/>
    <property type="match status" value="1"/>
</dbReference>
<feature type="transmembrane region" description="Helical" evidence="7">
    <location>
        <begin position="249"/>
        <end position="274"/>
    </location>
</feature>
<dbReference type="PANTHER" id="PTHR43243:SF4">
    <property type="entry name" value="CATIONIC AMINO ACID TRANSPORTER 4"/>
    <property type="match status" value="1"/>
</dbReference>
<feature type="region of interest" description="Disordered" evidence="6">
    <location>
        <begin position="1"/>
        <end position="20"/>
    </location>
</feature>
<dbReference type="AlphaFoldDB" id="A0AAF3JAT1"/>
<feature type="transmembrane region" description="Helical" evidence="7">
    <location>
        <begin position="674"/>
        <end position="693"/>
    </location>
</feature>
<feature type="transmembrane region" description="Helical" evidence="7">
    <location>
        <begin position="641"/>
        <end position="662"/>
    </location>
</feature>
<accession>A0AAF3JAT1</accession>
<feature type="transmembrane region" description="Helical" evidence="7">
    <location>
        <begin position="224"/>
        <end position="243"/>
    </location>
</feature>
<keyword evidence="4 7" id="KW-1133">Transmembrane helix</keyword>
<dbReference type="Proteomes" id="UP000887575">
    <property type="component" value="Unassembled WGS sequence"/>
</dbReference>
<keyword evidence="9" id="KW-1185">Reference proteome</keyword>
<organism evidence="9 10">
    <name type="scientific">Mesorhabditis belari</name>
    <dbReference type="NCBI Taxonomy" id="2138241"/>
    <lineage>
        <taxon>Eukaryota</taxon>
        <taxon>Metazoa</taxon>
        <taxon>Ecdysozoa</taxon>
        <taxon>Nematoda</taxon>
        <taxon>Chromadorea</taxon>
        <taxon>Rhabditida</taxon>
        <taxon>Rhabditina</taxon>
        <taxon>Rhabditomorpha</taxon>
        <taxon>Rhabditoidea</taxon>
        <taxon>Rhabditidae</taxon>
        <taxon>Mesorhabditinae</taxon>
        <taxon>Mesorhabditis</taxon>
    </lineage>
</organism>
<evidence type="ECO:0000313" key="10">
    <source>
        <dbReference type="WBParaSite" id="MBELARI_LOCUS709"/>
    </source>
</evidence>
<name>A0AAF3JAT1_9BILA</name>
<evidence type="ECO:0000256" key="4">
    <source>
        <dbReference type="ARBA" id="ARBA00022989"/>
    </source>
</evidence>
<dbReference type="WBParaSite" id="MBELARI_LOCUS709">
    <property type="protein sequence ID" value="MBELARI_LOCUS709"/>
    <property type="gene ID" value="MBELARI_LOCUS709"/>
</dbReference>
<evidence type="ECO:0000256" key="7">
    <source>
        <dbReference type="SAM" id="Phobius"/>
    </source>
</evidence>
<keyword evidence="3 7" id="KW-0812">Transmembrane</keyword>
<feature type="transmembrane region" description="Helical" evidence="7">
    <location>
        <begin position="533"/>
        <end position="552"/>
    </location>
</feature>
<feature type="transmembrane region" description="Helical" evidence="7">
    <location>
        <begin position="105"/>
        <end position="126"/>
    </location>
</feature>
<comment type="subcellular location">
    <subcellularLocation>
        <location evidence="1">Membrane</location>
        <topology evidence="1">Multi-pass membrane protein</topology>
    </subcellularLocation>
</comment>
<feature type="transmembrane region" description="Helical" evidence="7">
    <location>
        <begin position="438"/>
        <end position="463"/>
    </location>
</feature>
<feature type="transmembrane region" description="Helical" evidence="7">
    <location>
        <begin position="483"/>
        <end position="512"/>
    </location>
</feature>
<keyword evidence="5 7" id="KW-0472">Membrane</keyword>
<dbReference type="InterPro" id="IPR002293">
    <property type="entry name" value="AA/rel_permease1"/>
</dbReference>
<dbReference type="PANTHER" id="PTHR43243">
    <property type="entry name" value="INNER MEMBRANE TRANSPORTER YGJI-RELATED"/>
    <property type="match status" value="1"/>
</dbReference>
<feature type="transmembrane region" description="Helical" evidence="7">
    <location>
        <begin position="74"/>
        <end position="93"/>
    </location>
</feature>
<evidence type="ECO:0000313" key="9">
    <source>
        <dbReference type="Proteomes" id="UP000887575"/>
    </source>
</evidence>
<evidence type="ECO:0000256" key="1">
    <source>
        <dbReference type="ARBA" id="ARBA00004141"/>
    </source>
</evidence>
<dbReference type="GO" id="GO:0005886">
    <property type="term" value="C:plasma membrane"/>
    <property type="evidence" value="ECO:0007669"/>
    <property type="project" value="TreeGrafter"/>
</dbReference>